<organism evidence="1">
    <name type="scientific">termite gut metagenome</name>
    <dbReference type="NCBI Taxonomy" id="433724"/>
    <lineage>
        <taxon>unclassified sequences</taxon>
        <taxon>metagenomes</taxon>
        <taxon>organismal metagenomes</taxon>
    </lineage>
</organism>
<accession>A0A5J4RYW5</accession>
<dbReference type="CDD" id="cd13121">
    <property type="entry name" value="BF2867_like_C"/>
    <property type="match status" value="1"/>
</dbReference>
<dbReference type="CDD" id="cd13120">
    <property type="entry name" value="BF2867_like_N"/>
    <property type="match status" value="1"/>
</dbReference>
<comment type="caution">
    <text evidence="1">The sequence shown here is derived from an EMBL/GenBank/DDBJ whole genome shotgun (WGS) entry which is preliminary data.</text>
</comment>
<dbReference type="Gene3D" id="2.60.40.2630">
    <property type="match status" value="1"/>
</dbReference>
<sequence length="323" mass="36195">MKQILVTLPIILLLFFLNACDSDKDLDNDNQEGQIIQFQIEASGFGVSTASSDTRLDVEGCEFEDGDEIGLFAVKWKKTDSVPDNNLESAEEKNFIHNAKLTYNSLSNEWIFETPVSYQANAADVVYDFYAYYPYQEDMDPTAMNINGVLDNQEGRSTLGKSDFMTAYKRRHVYEDGTVKLKFEHHFSLVKLELPANDGGSSPFANVAFYTPAYVVDAFKLTNVALNGIPDSLIYIKNLTSGEKKNIVIGMHLSSSNDENKVTYQAIVIPQTVTGDTPLFYYSLSDNKEDNGLFSISSKNLITNGNGNFKKGKSYKFSYNYKP</sequence>
<dbReference type="InterPro" id="IPR025049">
    <property type="entry name" value="Mfa-like_1"/>
</dbReference>
<gene>
    <name evidence="1" type="ORF">EZS27_013805</name>
</gene>
<dbReference type="AlphaFoldDB" id="A0A5J4RYW5"/>
<proteinExistence type="predicted"/>
<evidence type="ECO:0008006" key="2">
    <source>
        <dbReference type="Google" id="ProtNLM"/>
    </source>
</evidence>
<protein>
    <recommendedName>
        <fullName evidence="2">Fimbrillin family protein</fullName>
    </recommendedName>
</protein>
<dbReference type="Pfam" id="PF13149">
    <property type="entry name" value="Mfa_like_1"/>
    <property type="match status" value="1"/>
</dbReference>
<dbReference type="InterPro" id="IPR042278">
    <property type="entry name" value="Mfa-like_1_N"/>
</dbReference>
<reference evidence="1" key="1">
    <citation type="submission" date="2019-03" db="EMBL/GenBank/DDBJ databases">
        <title>Single cell metagenomics reveals metabolic interactions within the superorganism composed of flagellate Streblomastix strix and complex community of Bacteroidetes bacteria on its surface.</title>
        <authorList>
            <person name="Treitli S.C."/>
            <person name="Kolisko M."/>
            <person name="Husnik F."/>
            <person name="Keeling P."/>
            <person name="Hampl V."/>
        </authorList>
    </citation>
    <scope>NUCLEOTIDE SEQUENCE</scope>
    <source>
        <strain evidence="1">STM</strain>
    </source>
</reference>
<evidence type="ECO:0000313" key="1">
    <source>
        <dbReference type="EMBL" id="KAA6338163.1"/>
    </source>
</evidence>
<dbReference type="EMBL" id="SNRY01000638">
    <property type="protein sequence ID" value="KAA6338163.1"/>
    <property type="molecule type" value="Genomic_DNA"/>
</dbReference>
<name>A0A5J4RYW5_9ZZZZ</name>
<dbReference type="Gene3D" id="2.60.40.2620">
    <property type="entry name" value="Fimbrillin-like"/>
    <property type="match status" value="1"/>
</dbReference>